<dbReference type="Proteomes" id="UP000589626">
    <property type="component" value="Unassembled WGS sequence"/>
</dbReference>
<reference evidence="1 2" key="1">
    <citation type="submission" date="2020-08" db="EMBL/GenBank/DDBJ databases">
        <title>Sequencing the genomes of 1000 actinobacteria strains.</title>
        <authorList>
            <person name="Klenk H.-P."/>
        </authorList>
    </citation>
    <scope>NUCLEOTIDE SEQUENCE [LARGE SCALE GENOMIC DNA]</scope>
    <source>
        <strain evidence="1 2">DSM 105498</strain>
    </source>
</reference>
<dbReference type="Gene3D" id="3.30.450.20">
    <property type="entry name" value="PAS domain"/>
    <property type="match status" value="1"/>
</dbReference>
<dbReference type="Pfam" id="PF22673">
    <property type="entry name" value="MCP-like_PDC_1"/>
    <property type="match status" value="1"/>
</dbReference>
<protein>
    <recommendedName>
        <fullName evidence="3">Cache domain-containing protein</fullName>
    </recommendedName>
</protein>
<accession>A0A7W4Z2B5</accession>
<dbReference type="RefSeq" id="WP_183592436.1">
    <property type="nucleotide sequence ID" value="NZ_JACHWR010000002.1"/>
</dbReference>
<dbReference type="AlphaFoldDB" id="A0A7W4Z2B5"/>
<dbReference type="CDD" id="cd12913">
    <property type="entry name" value="PDC1_MCP_like"/>
    <property type="match status" value="1"/>
</dbReference>
<comment type="caution">
    <text evidence="1">The sequence shown here is derived from an EMBL/GenBank/DDBJ whole genome shotgun (WGS) entry which is preliminary data.</text>
</comment>
<evidence type="ECO:0000313" key="1">
    <source>
        <dbReference type="EMBL" id="MBB3042470.1"/>
    </source>
</evidence>
<proteinExistence type="predicted"/>
<name>A0A7W4Z2B5_9ACTN</name>
<evidence type="ECO:0008006" key="3">
    <source>
        <dbReference type="Google" id="ProtNLM"/>
    </source>
</evidence>
<keyword evidence="2" id="KW-1185">Reference proteome</keyword>
<dbReference type="EMBL" id="JACHWR010000002">
    <property type="protein sequence ID" value="MBB3042470.1"/>
    <property type="molecule type" value="Genomic_DNA"/>
</dbReference>
<organism evidence="1 2">
    <name type="scientific">Nocardioides soli</name>
    <dbReference type="NCBI Taxonomy" id="1036020"/>
    <lineage>
        <taxon>Bacteria</taxon>
        <taxon>Bacillati</taxon>
        <taxon>Actinomycetota</taxon>
        <taxon>Actinomycetes</taxon>
        <taxon>Propionibacteriales</taxon>
        <taxon>Nocardioidaceae</taxon>
        <taxon>Nocardioides</taxon>
    </lineage>
</organism>
<gene>
    <name evidence="1" type="ORF">FHU40_002288</name>
</gene>
<sequence length="244" mass="26795">MTRPRAATRTRLDEVCSWIQEQIDARLQPLLGYATALVDLVDASGQSPLTSSAVESLNPQVESIIDGSAAIIGSGFIAAPGTVDAAPRYMLWLQQRGDAIKRLRLNFDTSDLEAYDYVDMDWYLRTDHRRCPTLVGPYLDYSGSDALVITLVVPVVAGDTFLGVVAVDLMAQAAEELITTELCQLRGDAVVVNRDRTIVATNSVRWMPGERVLRMPDQDPGGYREVLPVGDWSEWQIAVAEPEG</sequence>
<evidence type="ECO:0000313" key="2">
    <source>
        <dbReference type="Proteomes" id="UP000589626"/>
    </source>
</evidence>